<evidence type="ECO:0000256" key="5">
    <source>
        <dbReference type="ARBA" id="ARBA00022741"/>
    </source>
</evidence>
<dbReference type="KEGG" id="bsto:C0V70_15775"/>
<accession>A0A2K9NVK4</accession>
<dbReference type="OrthoDB" id="9797243at2"/>
<dbReference type="SMART" id="SM00388">
    <property type="entry name" value="HisKA"/>
    <property type="match status" value="1"/>
</dbReference>
<dbReference type="GO" id="GO:0007234">
    <property type="term" value="P:osmosensory signaling via phosphorelay pathway"/>
    <property type="evidence" value="ECO:0007669"/>
    <property type="project" value="TreeGrafter"/>
</dbReference>
<evidence type="ECO:0000256" key="8">
    <source>
        <dbReference type="ARBA" id="ARBA00023012"/>
    </source>
</evidence>
<comment type="catalytic activity">
    <reaction evidence="1">
        <text>ATP + protein L-histidine = ADP + protein N-phospho-L-histidine.</text>
        <dbReference type="EC" id="2.7.13.3"/>
    </reaction>
</comment>
<dbReference type="EC" id="2.7.13.3" evidence="2"/>
<gene>
    <name evidence="10" type="ORF">C0V70_15775</name>
</gene>
<evidence type="ECO:0000313" key="10">
    <source>
        <dbReference type="EMBL" id="AUN99536.1"/>
    </source>
</evidence>
<evidence type="ECO:0000256" key="1">
    <source>
        <dbReference type="ARBA" id="ARBA00000085"/>
    </source>
</evidence>
<dbReference type="InterPro" id="IPR004358">
    <property type="entry name" value="Sig_transdc_His_kin-like_C"/>
</dbReference>
<keyword evidence="8" id="KW-0902">Two-component regulatory system</keyword>
<name>A0A2K9NVK4_BACTC</name>
<dbReference type="SUPFAM" id="SSF47384">
    <property type="entry name" value="Homodimeric domain of signal transducing histidine kinase"/>
    <property type="match status" value="1"/>
</dbReference>
<evidence type="ECO:0000256" key="3">
    <source>
        <dbReference type="ARBA" id="ARBA00022553"/>
    </source>
</evidence>
<dbReference type="Gene3D" id="3.30.450.20">
    <property type="entry name" value="PAS domain"/>
    <property type="match status" value="1"/>
</dbReference>
<evidence type="ECO:0000256" key="7">
    <source>
        <dbReference type="ARBA" id="ARBA00022840"/>
    </source>
</evidence>
<keyword evidence="5" id="KW-0547">Nucleotide-binding</keyword>
<dbReference type="PRINTS" id="PR00344">
    <property type="entry name" value="BCTRLSENSOR"/>
</dbReference>
<dbReference type="SUPFAM" id="SSF55874">
    <property type="entry name" value="ATPase domain of HSP90 chaperone/DNA topoisomerase II/histidine kinase"/>
    <property type="match status" value="1"/>
</dbReference>
<reference evidence="10 11" key="1">
    <citation type="submission" date="2018-01" db="EMBL/GenBank/DDBJ databases">
        <title>Complete genome sequence of Bacteriovorax stolpii DSM12778.</title>
        <authorList>
            <person name="Tang B."/>
            <person name="Chang J."/>
        </authorList>
    </citation>
    <scope>NUCLEOTIDE SEQUENCE [LARGE SCALE GENOMIC DNA]</scope>
    <source>
        <strain evidence="10 11">DSM 12778</strain>
    </source>
</reference>
<dbReference type="InterPro" id="IPR005467">
    <property type="entry name" value="His_kinase_dom"/>
</dbReference>
<dbReference type="GO" id="GO:0000156">
    <property type="term" value="F:phosphorelay response regulator activity"/>
    <property type="evidence" value="ECO:0007669"/>
    <property type="project" value="TreeGrafter"/>
</dbReference>
<keyword evidence="11" id="KW-1185">Reference proteome</keyword>
<dbReference type="Gene3D" id="1.10.287.130">
    <property type="match status" value="1"/>
</dbReference>
<proteinExistence type="predicted"/>
<dbReference type="GO" id="GO:0005524">
    <property type="term" value="F:ATP binding"/>
    <property type="evidence" value="ECO:0007669"/>
    <property type="project" value="UniProtKB-KW"/>
</dbReference>
<dbReference type="InterPro" id="IPR036097">
    <property type="entry name" value="HisK_dim/P_sf"/>
</dbReference>
<dbReference type="SMART" id="SM00387">
    <property type="entry name" value="HATPase_c"/>
    <property type="match status" value="1"/>
</dbReference>
<dbReference type="InterPro" id="IPR003661">
    <property type="entry name" value="HisK_dim/P_dom"/>
</dbReference>
<dbReference type="EMBL" id="CP025704">
    <property type="protein sequence ID" value="AUN99536.1"/>
    <property type="molecule type" value="Genomic_DNA"/>
</dbReference>
<evidence type="ECO:0000313" key="11">
    <source>
        <dbReference type="Proteomes" id="UP000235584"/>
    </source>
</evidence>
<sequence>MLMPESSPYPTDPKIIAEQKKFEALFYGCDTPMVLFKGPELIYEMFNEKYQSIYPGRDLLTKPLLVAVPELQDSLFPKILKKVYETGEAFFSQEGLACILNKTTGAVEERYFDTTFSRISYGEGEPYRILATPREVTARVLNRKKLEDSLRELQEEKDLRERFVSALTHDLRTPMAIAKVGSQIIKLNKDKQDVIVETADRIAASVDRADRMIRDLLDANRLKVGAGINVTLQECHLELIVSYVVNDLEKLHGKRFQVKCLQDLIIGHWDNLAIHRMIENLASNAIKYGSYDSDVIITLKCENGFAEIAIHNEGKPISKEDQALLFTHFGRSSTALKSGQTGWGIGLALVKGLAEAHAGSVRVESSAETGTTFFVSLPLEPKKK</sequence>
<dbReference type="InterPro" id="IPR050351">
    <property type="entry name" value="BphY/WalK/GraS-like"/>
</dbReference>
<evidence type="ECO:0000259" key="9">
    <source>
        <dbReference type="PROSITE" id="PS50109"/>
    </source>
</evidence>
<dbReference type="Gene3D" id="3.30.565.10">
    <property type="entry name" value="Histidine kinase-like ATPase, C-terminal domain"/>
    <property type="match status" value="1"/>
</dbReference>
<evidence type="ECO:0000256" key="6">
    <source>
        <dbReference type="ARBA" id="ARBA00022777"/>
    </source>
</evidence>
<dbReference type="GO" id="GO:0000155">
    <property type="term" value="F:phosphorelay sensor kinase activity"/>
    <property type="evidence" value="ECO:0007669"/>
    <property type="project" value="InterPro"/>
</dbReference>
<evidence type="ECO:0000256" key="2">
    <source>
        <dbReference type="ARBA" id="ARBA00012438"/>
    </source>
</evidence>
<dbReference type="PANTHER" id="PTHR42878:SF7">
    <property type="entry name" value="SENSOR HISTIDINE KINASE GLRK"/>
    <property type="match status" value="1"/>
</dbReference>
<protein>
    <recommendedName>
        <fullName evidence="2">histidine kinase</fullName>
        <ecNumber evidence="2">2.7.13.3</ecNumber>
    </recommendedName>
</protein>
<dbReference type="PANTHER" id="PTHR42878">
    <property type="entry name" value="TWO-COMPONENT HISTIDINE KINASE"/>
    <property type="match status" value="1"/>
</dbReference>
<dbReference type="AlphaFoldDB" id="A0A2K9NVK4"/>
<keyword evidence="6" id="KW-0418">Kinase</keyword>
<dbReference type="CDD" id="cd00082">
    <property type="entry name" value="HisKA"/>
    <property type="match status" value="1"/>
</dbReference>
<organism evidence="10 11">
    <name type="scientific">Bacteriovorax stolpii</name>
    <name type="common">Bdellovibrio stolpii</name>
    <dbReference type="NCBI Taxonomy" id="960"/>
    <lineage>
        <taxon>Bacteria</taxon>
        <taxon>Pseudomonadati</taxon>
        <taxon>Bdellovibrionota</taxon>
        <taxon>Bacteriovoracia</taxon>
        <taxon>Bacteriovoracales</taxon>
        <taxon>Bacteriovoracaceae</taxon>
        <taxon>Bacteriovorax</taxon>
    </lineage>
</organism>
<dbReference type="PROSITE" id="PS50109">
    <property type="entry name" value="HIS_KIN"/>
    <property type="match status" value="1"/>
</dbReference>
<dbReference type="InterPro" id="IPR003594">
    <property type="entry name" value="HATPase_dom"/>
</dbReference>
<dbReference type="Pfam" id="PF00512">
    <property type="entry name" value="HisKA"/>
    <property type="match status" value="1"/>
</dbReference>
<keyword evidence="7" id="KW-0067">ATP-binding</keyword>
<dbReference type="GO" id="GO:0030295">
    <property type="term" value="F:protein kinase activator activity"/>
    <property type="evidence" value="ECO:0007669"/>
    <property type="project" value="TreeGrafter"/>
</dbReference>
<keyword evidence="3" id="KW-0597">Phosphoprotein</keyword>
<dbReference type="InterPro" id="IPR036890">
    <property type="entry name" value="HATPase_C_sf"/>
</dbReference>
<dbReference type="Pfam" id="PF02518">
    <property type="entry name" value="HATPase_c"/>
    <property type="match status" value="1"/>
</dbReference>
<evidence type="ECO:0000256" key="4">
    <source>
        <dbReference type="ARBA" id="ARBA00022679"/>
    </source>
</evidence>
<keyword evidence="4" id="KW-0808">Transferase</keyword>
<dbReference type="Proteomes" id="UP000235584">
    <property type="component" value="Chromosome"/>
</dbReference>
<feature type="domain" description="Histidine kinase" evidence="9">
    <location>
        <begin position="166"/>
        <end position="381"/>
    </location>
</feature>